<comment type="caution">
    <text evidence="2">The sequence shown here is derived from an EMBL/GenBank/DDBJ whole genome shotgun (WGS) entry which is preliminary data.</text>
</comment>
<dbReference type="EMBL" id="BAABME010004141">
    <property type="protein sequence ID" value="GAA0161322.1"/>
    <property type="molecule type" value="Genomic_DNA"/>
</dbReference>
<protein>
    <submittedName>
        <fullName evidence="2">Uncharacterized protein</fullName>
    </submittedName>
</protein>
<reference evidence="2 3" key="1">
    <citation type="submission" date="2024-01" db="EMBL/GenBank/DDBJ databases">
        <title>The complete chloroplast genome sequence of Lithospermum erythrorhizon: insights into the phylogenetic relationship among Boraginaceae species and the maternal lineages of purple gromwells.</title>
        <authorList>
            <person name="Okada T."/>
            <person name="Watanabe K."/>
        </authorList>
    </citation>
    <scope>NUCLEOTIDE SEQUENCE [LARGE SCALE GENOMIC DNA]</scope>
</reference>
<evidence type="ECO:0000313" key="3">
    <source>
        <dbReference type="Proteomes" id="UP001454036"/>
    </source>
</evidence>
<keyword evidence="1" id="KW-0472">Membrane</keyword>
<gene>
    <name evidence="2" type="ORF">LIER_17665</name>
</gene>
<name>A0AAV3QGN8_LITER</name>
<feature type="transmembrane region" description="Helical" evidence="1">
    <location>
        <begin position="39"/>
        <end position="59"/>
    </location>
</feature>
<keyword evidence="1" id="KW-0812">Transmembrane</keyword>
<evidence type="ECO:0000256" key="1">
    <source>
        <dbReference type="SAM" id="Phobius"/>
    </source>
</evidence>
<keyword evidence="3" id="KW-1185">Reference proteome</keyword>
<dbReference type="Proteomes" id="UP001454036">
    <property type="component" value="Unassembled WGS sequence"/>
</dbReference>
<organism evidence="2 3">
    <name type="scientific">Lithospermum erythrorhizon</name>
    <name type="common">Purple gromwell</name>
    <name type="synonym">Lithospermum officinale var. erythrorhizon</name>
    <dbReference type="NCBI Taxonomy" id="34254"/>
    <lineage>
        <taxon>Eukaryota</taxon>
        <taxon>Viridiplantae</taxon>
        <taxon>Streptophyta</taxon>
        <taxon>Embryophyta</taxon>
        <taxon>Tracheophyta</taxon>
        <taxon>Spermatophyta</taxon>
        <taxon>Magnoliopsida</taxon>
        <taxon>eudicotyledons</taxon>
        <taxon>Gunneridae</taxon>
        <taxon>Pentapetalae</taxon>
        <taxon>asterids</taxon>
        <taxon>lamiids</taxon>
        <taxon>Boraginales</taxon>
        <taxon>Boraginaceae</taxon>
        <taxon>Boraginoideae</taxon>
        <taxon>Lithospermeae</taxon>
        <taxon>Lithospermum</taxon>
    </lineage>
</organism>
<keyword evidence="1" id="KW-1133">Transmembrane helix</keyword>
<dbReference type="AlphaFoldDB" id="A0AAV3QGN8"/>
<proteinExistence type="predicted"/>
<accession>A0AAV3QGN8</accession>
<evidence type="ECO:0000313" key="2">
    <source>
        <dbReference type="EMBL" id="GAA0161322.1"/>
    </source>
</evidence>
<sequence length="125" mass="14325">MGDFWSGVNMRHTPNGGRIIHRFSSHFFFIEAEAFNPSLLLHFAFFFPFTFWAFSFTTCGSISMHASSSDPSTFFLPLVSFPEVLTPPHVLTIVVGSSFVSLEGRKLGFVEIWKRMSDYKIFLRE</sequence>